<dbReference type="PROSITE" id="PS50404">
    <property type="entry name" value="GST_NTER"/>
    <property type="match status" value="1"/>
</dbReference>
<dbReference type="SUPFAM" id="SSF47616">
    <property type="entry name" value="GST C-terminal domain-like"/>
    <property type="match status" value="1"/>
</dbReference>
<proteinExistence type="predicted"/>
<evidence type="ECO:0000313" key="2">
    <source>
        <dbReference type="EMBL" id="CTQ75962.1"/>
    </source>
</evidence>
<dbReference type="CDD" id="cd03194">
    <property type="entry name" value="GST_C_3"/>
    <property type="match status" value="1"/>
</dbReference>
<name>A0A0M7ASR1_9HYPH</name>
<dbReference type="OrthoDB" id="9799538at2"/>
<feature type="domain" description="GST N-terminal" evidence="1">
    <location>
        <begin position="4"/>
        <end position="84"/>
    </location>
</feature>
<reference evidence="3" key="1">
    <citation type="submission" date="2015-07" db="EMBL/GenBank/DDBJ databases">
        <authorList>
            <person name="Rodrigo-Torres Lidia"/>
            <person name="Arahal R.David."/>
        </authorList>
    </citation>
    <scope>NUCLEOTIDE SEQUENCE [LARGE SCALE GENOMIC DNA]</scope>
    <source>
        <strain evidence="3">CECT 5096</strain>
    </source>
</reference>
<dbReference type="InterPro" id="IPR040079">
    <property type="entry name" value="Glutathione_S-Trfase"/>
</dbReference>
<evidence type="ECO:0000259" key="1">
    <source>
        <dbReference type="PROSITE" id="PS50404"/>
    </source>
</evidence>
<dbReference type="CDD" id="cd03043">
    <property type="entry name" value="GST_N_1"/>
    <property type="match status" value="1"/>
</dbReference>
<dbReference type="InterPro" id="IPR036249">
    <property type="entry name" value="Thioredoxin-like_sf"/>
</dbReference>
<dbReference type="Proteomes" id="UP000049983">
    <property type="component" value="Unassembled WGS sequence"/>
</dbReference>
<dbReference type="GO" id="GO:0006749">
    <property type="term" value="P:glutathione metabolic process"/>
    <property type="evidence" value="ECO:0007669"/>
    <property type="project" value="TreeGrafter"/>
</dbReference>
<dbReference type="SFLD" id="SFLDS00019">
    <property type="entry name" value="Glutathione_Transferase_(cytos"/>
    <property type="match status" value="1"/>
</dbReference>
<dbReference type="Pfam" id="PF13409">
    <property type="entry name" value="GST_N_2"/>
    <property type="match status" value="1"/>
</dbReference>
<organism evidence="2 3">
    <name type="scientific">Roseibium album</name>
    <dbReference type="NCBI Taxonomy" id="311410"/>
    <lineage>
        <taxon>Bacteria</taxon>
        <taxon>Pseudomonadati</taxon>
        <taxon>Pseudomonadota</taxon>
        <taxon>Alphaproteobacteria</taxon>
        <taxon>Hyphomicrobiales</taxon>
        <taxon>Stappiaceae</taxon>
        <taxon>Roseibium</taxon>
    </lineage>
</organism>
<dbReference type="GeneID" id="97671880"/>
<dbReference type="PANTHER" id="PTHR42673">
    <property type="entry name" value="MALEYLACETOACETATE ISOMERASE"/>
    <property type="match status" value="1"/>
</dbReference>
<dbReference type="PANTHER" id="PTHR42673:SF4">
    <property type="entry name" value="MALEYLACETOACETATE ISOMERASE"/>
    <property type="match status" value="1"/>
</dbReference>
<sequence length="215" mass="24381">MTSFELFIGNKNYSSWSFRPWIALKHKEIPFEESLVPFDFENGNPKFRAFSPSMKVPVLQDGDLTVWDSLAILEYAADCYPEKGLWPADKAMRARARAIASEMHSGFSALRGACPMNMRRPVEMLAVDEAVKADVSRIVEIWSECLEKSGGPFLFGDFTIADAMYAPVVSRFVTYTLTQSPVFEQYRAAMTETAAWQTWEADALKETWYVAVDEI</sequence>
<protein>
    <submittedName>
        <fullName evidence="2">Glutathione S-transferase YfcF</fullName>
        <ecNumber evidence="2">2.5.1.18</ecNumber>
    </submittedName>
</protein>
<dbReference type="GO" id="GO:0006559">
    <property type="term" value="P:L-phenylalanine catabolic process"/>
    <property type="evidence" value="ECO:0007669"/>
    <property type="project" value="TreeGrafter"/>
</dbReference>
<dbReference type="SFLD" id="SFLDG00358">
    <property type="entry name" value="Main_(cytGST)"/>
    <property type="match status" value="1"/>
</dbReference>
<dbReference type="GO" id="GO:0016034">
    <property type="term" value="F:maleylacetoacetate isomerase activity"/>
    <property type="evidence" value="ECO:0007669"/>
    <property type="project" value="TreeGrafter"/>
</dbReference>
<dbReference type="Gene3D" id="3.40.30.10">
    <property type="entry name" value="Glutaredoxin"/>
    <property type="match status" value="1"/>
</dbReference>
<accession>A0A0M7ASR1</accession>
<dbReference type="SUPFAM" id="SSF52833">
    <property type="entry name" value="Thioredoxin-like"/>
    <property type="match status" value="1"/>
</dbReference>
<dbReference type="Pfam" id="PF13410">
    <property type="entry name" value="GST_C_2"/>
    <property type="match status" value="1"/>
</dbReference>
<evidence type="ECO:0000313" key="3">
    <source>
        <dbReference type="Proteomes" id="UP000049983"/>
    </source>
</evidence>
<dbReference type="AlphaFoldDB" id="A0A0M7ASR1"/>
<keyword evidence="3" id="KW-1185">Reference proteome</keyword>
<dbReference type="InterPro" id="IPR036282">
    <property type="entry name" value="Glutathione-S-Trfase_C_sf"/>
</dbReference>
<dbReference type="EC" id="2.5.1.18" evidence="2"/>
<gene>
    <name evidence="2" type="primary">yfcF</name>
    <name evidence="2" type="ORF">LA5096_04595</name>
</gene>
<dbReference type="STRING" id="311410.LA5095_04108"/>
<keyword evidence="2" id="KW-0808">Transferase</keyword>
<dbReference type="Gene3D" id="1.20.1050.10">
    <property type="match status" value="1"/>
</dbReference>
<dbReference type="EMBL" id="CXWC01000012">
    <property type="protein sequence ID" value="CTQ75962.1"/>
    <property type="molecule type" value="Genomic_DNA"/>
</dbReference>
<dbReference type="GO" id="GO:0004364">
    <property type="term" value="F:glutathione transferase activity"/>
    <property type="evidence" value="ECO:0007669"/>
    <property type="project" value="UniProtKB-EC"/>
</dbReference>
<dbReference type="InterPro" id="IPR004045">
    <property type="entry name" value="Glutathione_S-Trfase_N"/>
</dbReference>
<dbReference type="RefSeq" id="WP_055118304.1">
    <property type="nucleotide sequence ID" value="NZ_CXWA01000011.1"/>
</dbReference>